<dbReference type="Proteomes" id="UP001159641">
    <property type="component" value="Unassembled WGS sequence"/>
</dbReference>
<accession>A0AB34GLS4</accession>
<dbReference type="PANTHER" id="PTHR45476">
    <property type="entry name" value="CHLORIDE INTRACELLULAR CHANNEL PROTEIN 6-RELATED"/>
    <property type="match status" value="1"/>
</dbReference>
<dbReference type="Gene3D" id="1.20.1050.10">
    <property type="match status" value="1"/>
</dbReference>
<dbReference type="EMBL" id="JAIQCJ010002178">
    <property type="protein sequence ID" value="KAJ8780023.1"/>
    <property type="molecule type" value="Genomic_DNA"/>
</dbReference>
<comment type="caution">
    <text evidence="1">The sequence shown here is derived from an EMBL/GenBank/DDBJ whole genome shotgun (WGS) entry which is preliminary data.</text>
</comment>
<protein>
    <submittedName>
        <fullName evidence="1">Uncharacterized protein</fullName>
    </submittedName>
</protein>
<gene>
    <name evidence="1" type="ORF">J1605_012059</name>
</gene>
<evidence type="ECO:0000313" key="1">
    <source>
        <dbReference type="EMBL" id="KAJ8780023.1"/>
    </source>
</evidence>
<reference evidence="1 2" key="1">
    <citation type="submission" date="2022-11" db="EMBL/GenBank/DDBJ databases">
        <title>Whole genome sequence of Eschrichtius robustus ER-17-0199.</title>
        <authorList>
            <person name="Bruniche-Olsen A."/>
            <person name="Black A.N."/>
            <person name="Fields C.J."/>
            <person name="Walden K."/>
            <person name="Dewoody J.A."/>
        </authorList>
    </citation>
    <scope>NUCLEOTIDE SEQUENCE [LARGE SCALE GENOMIC DNA]</scope>
    <source>
        <strain evidence="1">ER-17-0199</strain>
        <tissue evidence="1">Blubber</tissue>
    </source>
</reference>
<dbReference type="AlphaFoldDB" id="A0AB34GLS4"/>
<proteinExistence type="predicted"/>
<dbReference type="PANTHER" id="PTHR45476:SF4">
    <property type="entry name" value="CHLORIDE INTRACELLULAR CHANNEL PROTEIN 5"/>
    <property type="match status" value="1"/>
</dbReference>
<evidence type="ECO:0000313" key="2">
    <source>
        <dbReference type="Proteomes" id="UP001159641"/>
    </source>
</evidence>
<name>A0AB34GLS4_ESCRO</name>
<keyword evidence="2" id="KW-1185">Reference proteome</keyword>
<sequence>MGWKNPKRFVDPARNKSVVIVRYPRLAAKHRESNTAGIDIFSKFSAYIKNTKQQSNAVACPPDHGPLCCSLPPFNKTPSSSFSVTIAPPPAPFAFLPEARTLSHGQLVSWLRKSLGSASQHPELRWARPCTENSIPLALGFESWHRGPTPTQPPARETIHTLSLLCPSSVLTGLCNGINISPQASPDSLLHLQLCVCFSNILSSDCPYCVFNFFFFS</sequence>
<organism evidence="1 2">
    <name type="scientific">Eschrichtius robustus</name>
    <name type="common">California gray whale</name>
    <name type="synonym">Eschrichtius gibbosus</name>
    <dbReference type="NCBI Taxonomy" id="9764"/>
    <lineage>
        <taxon>Eukaryota</taxon>
        <taxon>Metazoa</taxon>
        <taxon>Chordata</taxon>
        <taxon>Craniata</taxon>
        <taxon>Vertebrata</taxon>
        <taxon>Euteleostomi</taxon>
        <taxon>Mammalia</taxon>
        <taxon>Eutheria</taxon>
        <taxon>Laurasiatheria</taxon>
        <taxon>Artiodactyla</taxon>
        <taxon>Whippomorpha</taxon>
        <taxon>Cetacea</taxon>
        <taxon>Mysticeti</taxon>
        <taxon>Eschrichtiidae</taxon>
        <taxon>Eschrichtius</taxon>
    </lineage>
</organism>